<dbReference type="PANTHER" id="PTHR19288">
    <property type="entry name" value="4-NITROPHENYLPHOSPHATASE-RELATED"/>
    <property type="match status" value="1"/>
</dbReference>
<evidence type="ECO:0000313" key="8">
    <source>
        <dbReference type="EMBL" id="KAG0649379.1"/>
    </source>
</evidence>
<evidence type="ECO:0000256" key="3">
    <source>
        <dbReference type="ARBA" id="ARBA00066659"/>
    </source>
</evidence>
<dbReference type="GO" id="GO:0004035">
    <property type="term" value="F:alkaline phosphatase activity"/>
    <property type="evidence" value="ECO:0007669"/>
    <property type="project" value="TreeGrafter"/>
</dbReference>
<evidence type="ECO:0000256" key="5">
    <source>
        <dbReference type="PIRNR" id="PIRNR000915"/>
    </source>
</evidence>
<keyword evidence="7" id="KW-0479">Metal-binding</keyword>
<keyword evidence="9" id="KW-1185">Reference proteome</keyword>
<organism evidence="8 9">
    <name type="scientific">Hyphodiscus hymeniophilus</name>
    <dbReference type="NCBI Taxonomy" id="353542"/>
    <lineage>
        <taxon>Eukaryota</taxon>
        <taxon>Fungi</taxon>
        <taxon>Dikarya</taxon>
        <taxon>Ascomycota</taxon>
        <taxon>Pezizomycotina</taxon>
        <taxon>Leotiomycetes</taxon>
        <taxon>Helotiales</taxon>
        <taxon>Hyphodiscaceae</taxon>
        <taxon>Hyphodiscus</taxon>
    </lineage>
</organism>
<keyword evidence="7" id="KW-0460">Magnesium</keyword>
<evidence type="ECO:0000256" key="4">
    <source>
        <dbReference type="ARBA" id="ARBA00069197"/>
    </source>
</evidence>
<dbReference type="PANTHER" id="PTHR19288:SF46">
    <property type="entry name" value="HALOACID DEHALOGENASE-LIKE HYDROLASE DOMAIN-CONTAINING PROTEIN 2"/>
    <property type="match status" value="1"/>
</dbReference>
<dbReference type="SUPFAM" id="SSF56784">
    <property type="entry name" value="HAD-like"/>
    <property type="match status" value="1"/>
</dbReference>
<dbReference type="GO" id="GO:0005737">
    <property type="term" value="C:cytoplasm"/>
    <property type="evidence" value="ECO:0007669"/>
    <property type="project" value="TreeGrafter"/>
</dbReference>
<dbReference type="EMBL" id="VNKQ01000008">
    <property type="protein sequence ID" value="KAG0649379.1"/>
    <property type="molecule type" value="Genomic_DNA"/>
</dbReference>
<reference evidence="8" key="1">
    <citation type="submission" date="2019-07" db="EMBL/GenBank/DDBJ databases">
        <title>Hyphodiscus hymeniophilus genome sequencing and assembly.</title>
        <authorList>
            <person name="Kramer G."/>
            <person name="Nodwell J."/>
        </authorList>
    </citation>
    <scope>NUCLEOTIDE SEQUENCE</scope>
    <source>
        <strain evidence="8">ATCC 34498</strain>
    </source>
</reference>
<dbReference type="Pfam" id="PF13242">
    <property type="entry name" value="Hydrolase_like"/>
    <property type="match status" value="1"/>
</dbReference>
<dbReference type="NCBIfam" id="TIGR01460">
    <property type="entry name" value="HAD-SF-IIA"/>
    <property type="match status" value="1"/>
</dbReference>
<gene>
    <name evidence="8" type="ORF">D0Z07_4077</name>
</gene>
<comment type="cofactor">
    <cofactor evidence="7">
        <name>Mg(2+)</name>
        <dbReference type="ChEBI" id="CHEBI:18420"/>
    </cofactor>
    <text evidence="7">Divalent metal ions. Mg(2+) is the most effective.</text>
</comment>
<keyword evidence="1 5" id="KW-0378">Hydrolase</keyword>
<comment type="caution">
    <text evidence="8">The sequence shown here is derived from an EMBL/GenBank/DDBJ whole genome shotgun (WGS) entry which is preliminary data.</text>
</comment>
<evidence type="ECO:0000256" key="1">
    <source>
        <dbReference type="ARBA" id="ARBA00022801"/>
    </source>
</evidence>
<proteinExistence type="predicted"/>
<accession>A0A9P7AXV5</accession>
<feature type="binding site" evidence="6">
    <location>
        <position position="204"/>
    </location>
    <ligand>
        <name>substrate</name>
    </ligand>
</feature>
<evidence type="ECO:0000256" key="7">
    <source>
        <dbReference type="PIRSR" id="PIRSR000915-3"/>
    </source>
</evidence>
<dbReference type="Proteomes" id="UP000785200">
    <property type="component" value="Unassembled WGS sequence"/>
</dbReference>
<dbReference type="InterPro" id="IPR023214">
    <property type="entry name" value="HAD_sf"/>
</dbReference>
<dbReference type="InterPro" id="IPR006357">
    <property type="entry name" value="HAD-SF_hydro_IIA"/>
</dbReference>
<dbReference type="GO" id="GO:0046872">
    <property type="term" value="F:metal ion binding"/>
    <property type="evidence" value="ECO:0007669"/>
    <property type="project" value="UniProtKB-KW"/>
</dbReference>
<dbReference type="PIRSF" id="PIRSF000915">
    <property type="entry name" value="PGP-type_phosphatase"/>
    <property type="match status" value="1"/>
</dbReference>
<dbReference type="AlphaFoldDB" id="A0A9P7AXV5"/>
<name>A0A9P7AXV5_9HELO</name>
<feature type="binding site" evidence="7">
    <location>
        <position position="229"/>
    </location>
    <ligand>
        <name>Mg(2+)</name>
        <dbReference type="ChEBI" id="CHEBI:18420"/>
    </ligand>
</feature>
<protein>
    <recommendedName>
        <fullName evidence="4 5">4-nitrophenylphosphatase</fullName>
        <shortName evidence="5">PNPPase</shortName>
        <ecNumber evidence="3 5">3.1.3.41</ecNumber>
    </recommendedName>
</protein>
<dbReference type="FunFam" id="3.40.50.1000:FF:000039">
    <property type="entry name" value="Phosphoglycolate phosphatase"/>
    <property type="match status" value="1"/>
</dbReference>
<comment type="catalytic activity">
    <reaction evidence="2 5">
        <text>4-nitrophenyl phosphate + H2O = 4-nitrophenol + phosphate + H(+)</text>
        <dbReference type="Rhea" id="RHEA:21664"/>
        <dbReference type="ChEBI" id="CHEBI:15377"/>
        <dbReference type="ChEBI" id="CHEBI:15378"/>
        <dbReference type="ChEBI" id="CHEBI:43474"/>
        <dbReference type="ChEBI" id="CHEBI:57917"/>
        <dbReference type="ChEBI" id="CHEBI:61146"/>
        <dbReference type="EC" id="3.1.3.41"/>
    </reaction>
</comment>
<dbReference type="Gene3D" id="3.40.50.1000">
    <property type="entry name" value="HAD superfamily/HAD-like"/>
    <property type="match status" value="2"/>
</dbReference>
<dbReference type="Pfam" id="PF13344">
    <property type="entry name" value="Hydrolase_6"/>
    <property type="match status" value="1"/>
</dbReference>
<dbReference type="EC" id="3.1.3.41" evidence="3 5"/>
<evidence type="ECO:0000256" key="6">
    <source>
        <dbReference type="PIRSR" id="PIRSR000915-2"/>
    </source>
</evidence>
<sequence>MSNVPCLTGSATDIKAFLHQYDTLLLDCDGKQVIFVTNNSTKSRGDHRQHFQTLGIPCLENQIFTSAYSTAVYISQILRPPPPRNKVFVLGEEGIEAELAAEGIEYIGGSDVAFQKDMRSSDFSTIASGEAIDDRIGVVVVGMDMKVNYLKLCHAAHYIQRGAVFLATNTDSTYPTHGTVFPGAGCISAALTPMVRQQPLSLGKPSKAMITAIQSQYSLNLKRTCIIGDRLDTDIRLGIDGGLGGTLLVLSGVSKREDLEAADSISLPGAYIGKLADLLL</sequence>
<evidence type="ECO:0000313" key="9">
    <source>
        <dbReference type="Proteomes" id="UP000785200"/>
    </source>
</evidence>
<dbReference type="OrthoDB" id="413953at2759"/>
<evidence type="ECO:0000256" key="2">
    <source>
        <dbReference type="ARBA" id="ARBA00050247"/>
    </source>
</evidence>
<dbReference type="GO" id="GO:0008967">
    <property type="term" value="F:phosphoglycolate phosphatase activity"/>
    <property type="evidence" value="ECO:0007669"/>
    <property type="project" value="TreeGrafter"/>
</dbReference>
<dbReference type="InterPro" id="IPR036412">
    <property type="entry name" value="HAD-like_sf"/>
</dbReference>